<evidence type="ECO:0000256" key="5">
    <source>
        <dbReference type="ARBA" id="ARBA00022776"/>
    </source>
</evidence>
<protein>
    <submittedName>
        <fullName evidence="12">Uncharacterized protein</fullName>
    </submittedName>
</protein>
<evidence type="ECO:0000256" key="3">
    <source>
        <dbReference type="ARBA" id="ARBA00022454"/>
    </source>
</evidence>
<feature type="coiled-coil region" evidence="10">
    <location>
        <begin position="253"/>
        <end position="280"/>
    </location>
</feature>
<evidence type="ECO:0000256" key="1">
    <source>
        <dbReference type="ARBA" id="ARBA00004123"/>
    </source>
</evidence>
<dbReference type="GO" id="GO:0000444">
    <property type="term" value="C:MIS12/MIND type complex"/>
    <property type="evidence" value="ECO:0007669"/>
    <property type="project" value="InterPro"/>
</dbReference>
<feature type="compositionally biased region" description="Low complexity" evidence="11">
    <location>
        <begin position="86"/>
        <end position="98"/>
    </location>
</feature>
<organism evidence="12 13">
    <name type="scientific">Ustilago trichophora</name>
    <dbReference type="NCBI Taxonomy" id="86804"/>
    <lineage>
        <taxon>Eukaryota</taxon>
        <taxon>Fungi</taxon>
        <taxon>Dikarya</taxon>
        <taxon>Basidiomycota</taxon>
        <taxon>Ustilaginomycotina</taxon>
        <taxon>Ustilaginomycetes</taxon>
        <taxon>Ustilaginales</taxon>
        <taxon>Ustilaginaceae</taxon>
        <taxon>Ustilago</taxon>
    </lineage>
</organism>
<dbReference type="AlphaFoldDB" id="A0A5C3EC18"/>
<dbReference type="GO" id="GO:0007059">
    <property type="term" value="P:chromosome segregation"/>
    <property type="evidence" value="ECO:0007669"/>
    <property type="project" value="TreeGrafter"/>
</dbReference>
<sequence>MSSEGDFATESHKTDEQVAIEQERVDEERETSFQFQKEARGVVPEADARADAEVEKAASSEPTLPQTSAETSEKPAAAEEEETAAVEEAAAASGSKPSRSSRKSRASGTRADEEDHARKRARKSAVTTATTIDPDINANVRLDRLRQALYRFLDLIEHRATRTSFVKALPHIDPESVEALRQQFVSQLKEAIIDESEKLIESNDLEAKLASLHRLAHEADVRYQAGYQEGADEIKDVWRKDLDLETAISAKAIPDQERRVNELKIELDQVRRQNSRIHAELMDTKARCDAIQRDARDSLDALESATKGLEASPDMQKQLRQTMDDLLQDLGARV</sequence>
<keyword evidence="6" id="KW-0995">Kinetochore</keyword>
<evidence type="ECO:0000256" key="6">
    <source>
        <dbReference type="ARBA" id="ARBA00022838"/>
    </source>
</evidence>
<dbReference type="OrthoDB" id="3360966at2759"/>
<evidence type="ECO:0000256" key="2">
    <source>
        <dbReference type="ARBA" id="ARBA00004629"/>
    </source>
</evidence>
<name>A0A5C3EC18_9BASI</name>
<keyword evidence="3" id="KW-0158">Chromosome</keyword>
<proteinExistence type="predicted"/>
<keyword evidence="4" id="KW-0132">Cell division</keyword>
<feature type="region of interest" description="Disordered" evidence="11">
    <location>
        <begin position="1"/>
        <end position="128"/>
    </location>
</feature>
<feature type="compositionally biased region" description="Basic and acidic residues" evidence="11">
    <location>
        <begin position="46"/>
        <end position="58"/>
    </location>
</feature>
<dbReference type="GO" id="GO:0005634">
    <property type="term" value="C:nucleus"/>
    <property type="evidence" value="ECO:0007669"/>
    <property type="project" value="UniProtKB-SubCell"/>
</dbReference>
<keyword evidence="7" id="KW-0539">Nucleus</keyword>
<accession>A0A5C3EC18</accession>
<feature type="compositionally biased region" description="Basic and acidic residues" evidence="11">
    <location>
        <begin position="9"/>
        <end position="31"/>
    </location>
</feature>
<keyword evidence="8" id="KW-0131">Cell cycle</keyword>
<dbReference type="Pfam" id="PF03980">
    <property type="entry name" value="Nnf1"/>
    <property type="match status" value="1"/>
</dbReference>
<evidence type="ECO:0000313" key="13">
    <source>
        <dbReference type="Proteomes" id="UP000324022"/>
    </source>
</evidence>
<dbReference type="EMBL" id="OOIN01000016">
    <property type="protein sequence ID" value="SPO27126.1"/>
    <property type="molecule type" value="Genomic_DNA"/>
</dbReference>
<evidence type="ECO:0000256" key="4">
    <source>
        <dbReference type="ARBA" id="ARBA00022618"/>
    </source>
</evidence>
<keyword evidence="10" id="KW-0175">Coiled coil</keyword>
<evidence type="ECO:0000313" key="12">
    <source>
        <dbReference type="EMBL" id="SPO27126.1"/>
    </source>
</evidence>
<gene>
    <name evidence="12" type="ORF">UTRI_10587_B</name>
</gene>
<keyword evidence="5" id="KW-0498">Mitosis</keyword>
<comment type="subcellular location">
    <subcellularLocation>
        <location evidence="2">Chromosome</location>
        <location evidence="2">Centromere</location>
        <location evidence="2">Kinetochore</location>
    </subcellularLocation>
    <subcellularLocation>
        <location evidence="1">Nucleus</location>
    </subcellularLocation>
</comment>
<dbReference type="PANTHER" id="PTHR15459:SF3">
    <property type="entry name" value="POLYAMINE-MODULATED FACTOR 1"/>
    <property type="match status" value="1"/>
</dbReference>
<dbReference type="Proteomes" id="UP000324022">
    <property type="component" value="Unassembled WGS sequence"/>
</dbReference>
<evidence type="ECO:0000256" key="9">
    <source>
        <dbReference type="ARBA" id="ARBA00023328"/>
    </source>
</evidence>
<dbReference type="GO" id="GO:0051301">
    <property type="term" value="P:cell division"/>
    <property type="evidence" value="ECO:0007669"/>
    <property type="project" value="UniProtKB-KW"/>
</dbReference>
<evidence type="ECO:0000256" key="8">
    <source>
        <dbReference type="ARBA" id="ARBA00023306"/>
    </source>
</evidence>
<keyword evidence="9" id="KW-0137">Centromere</keyword>
<evidence type="ECO:0000256" key="10">
    <source>
        <dbReference type="SAM" id="Coils"/>
    </source>
</evidence>
<dbReference type="PANTHER" id="PTHR15459">
    <property type="entry name" value="POLYAMINE-MODULATED FACTOR 1"/>
    <property type="match status" value="1"/>
</dbReference>
<dbReference type="InterPro" id="IPR007128">
    <property type="entry name" value="PMF1/Nnf1"/>
</dbReference>
<evidence type="ECO:0000256" key="11">
    <source>
        <dbReference type="SAM" id="MobiDB-lite"/>
    </source>
</evidence>
<evidence type="ECO:0000256" key="7">
    <source>
        <dbReference type="ARBA" id="ARBA00023242"/>
    </source>
</evidence>
<reference evidence="12 13" key="1">
    <citation type="submission" date="2018-03" db="EMBL/GenBank/DDBJ databases">
        <authorList>
            <person name="Guldener U."/>
        </authorList>
    </citation>
    <scope>NUCLEOTIDE SEQUENCE [LARGE SCALE GENOMIC DNA]</scope>
    <source>
        <strain evidence="12 13">NBRC100155</strain>
    </source>
</reference>
<keyword evidence="13" id="KW-1185">Reference proteome</keyword>